<dbReference type="RefSeq" id="XP_020124942.1">
    <property type="nucleotide sequence ID" value="XM_020270587.1"/>
</dbReference>
<gene>
    <name evidence="2" type="ORF">BKCO1_1200009</name>
</gene>
<dbReference type="InterPro" id="IPR050312">
    <property type="entry name" value="IolE/XylAMocC-like"/>
</dbReference>
<sequence length="357" mass="40031">MPCRKAISSMSLGRAWVHELPNKLDQAALHGFRGLELFHEDLEYLAAAMPGGATPDNQLLAATQIHDLCSARGITVLCLQPFMHYEGLRDRIEHAMRIEKMRLWLALAKRLHTTVVAIPSSFLPRDQVSGDMDLIVSDLREVADMGARENPPVTFAYEALAWGTHVDTWEESWEVVQRVDRPNFGLCLDSFNIAGRIYADPAAEGGVAADAEAAVKESVARLLRDVDPKKVVYVQVVDAERLDKPLLAGHDFYNAEQPARMSWSRNCRLFYREEAHGAYLPVRDICDAIFNGLGIEGWVSMELFNRCMADEHPETPARLAKRAAESWTRLVEDLNLVDGDLPQSSQDVEPEQERANL</sequence>
<dbReference type="Proteomes" id="UP000183809">
    <property type="component" value="Unassembled WGS sequence"/>
</dbReference>
<protein>
    <submittedName>
        <fullName evidence="2">3-dehydroshikimate dehydratase</fullName>
    </submittedName>
</protein>
<evidence type="ECO:0000313" key="2">
    <source>
        <dbReference type="EMBL" id="OJD28682.1"/>
    </source>
</evidence>
<dbReference type="AlphaFoldDB" id="A0A1J9QKU0"/>
<dbReference type="Pfam" id="PF01261">
    <property type="entry name" value="AP_endonuc_2"/>
    <property type="match status" value="1"/>
</dbReference>
<dbReference type="PANTHER" id="PTHR12110:SF21">
    <property type="entry name" value="XYLOSE ISOMERASE-LIKE TIM BARREL DOMAIN-CONTAINING PROTEIN"/>
    <property type="match status" value="1"/>
</dbReference>
<feature type="domain" description="Xylose isomerase-like TIM barrel" evidence="1">
    <location>
        <begin position="24"/>
        <end position="323"/>
    </location>
</feature>
<proteinExistence type="predicted"/>
<dbReference type="InterPro" id="IPR013022">
    <property type="entry name" value="Xyl_isomerase-like_TIM-brl"/>
</dbReference>
<dbReference type="GeneID" id="31010846"/>
<dbReference type="PANTHER" id="PTHR12110">
    <property type="entry name" value="HYDROXYPYRUVATE ISOMERASE"/>
    <property type="match status" value="1"/>
</dbReference>
<accession>A0A1J9QKU0</accession>
<dbReference type="STRING" id="236234.A0A1J9QKU0"/>
<dbReference type="OrthoDB" id="5360893at2759"/>
<dbReference type="EMBL" id="MNUE01000120">
    <property type="protein sequence ID" value="OJD28682.1"/>
    <property type="molecule type" value="Genomic_DNA"/>
</dbReference>
<dbReference type="Gene3D" id="3.20.20.150">
    <property type="entry name" value="Divalent-metal-dependent TIM barrel enzymes"/>
    <property type="match status" value="1"/>
</dbReference>
<name>A0A1J9QKU0_9PEZI</name>
<dbReference type="InterPro" id="IPR036237">
    <property type="entry name" value="Xyl_isomerase-like_sf"/>
</dbReference>
<reference evidence="2 3" key="1">
    <citation type="submission" date="2016-10" db="EMBL/GenBank/DDBJ databases">
        <title>Proteomics and genomics reveal pathogen-plant mechanisms compatible with a hemibiotrophic lifestyle of Diplodia corticola.</title>
        <authorList>
            <person name="Fernandes I."/>
            <person name="De Jonge R."/>
            <person name="Van De Peer Y."/>
            <person name="Devreese B."/>
            <person name="Alves A."/>
            <person name="Esteves A.C."/>
        </authorList>
    </citation>
    <scope>NUCLEOTIDE SEQUENCE [LARGE SCALE GENOMIC DNA]</scope>
    <source>
        <strain evidence="2 3">CBS 112549</strain>
    </source>
</reference>
<dbReference type="SUPFAM" id="SSF51658">
    <property type="entry name" value="Xylose isomerase-like"/>
    <property type="match status" value="1"/>
</dbReference>
<evidence type="ECO:0000313" key="3">
    <source>
        <dbReference type="Proteomes" id="UP000183809"/>
    </source>
</evidence>
<comment type="caution">
    <text evidence="2">The sequence shown here is derived from an EMBL/GenBank/DDBJ whole genome shotgun (WGS) entry which is preliminary data.</text>
</comment>
<keyword evidence="3" id="KW-1185">Reference proteome</keyword>
<evidence type="ECO:0000259" key="1">
    <source>
        <dbReference type="Pfam" id="PF01261"/>
    </source>
</evidence>
<organism evidence="2 3">
    <name type="scientific">Diplodia corticola</name>
    <dbReference type="NCBI Taxonomy" id="236234"/>
    <lineage>
        <taxon>Eukaryota</taxon>
        <taxon>Fungi</taxon>
        <taxon>Dikarya</taxon>
        <taxon>Ascomycota</taxon>
        <taxon>Pezizomycotina</taxon>
        <taxon>Dothideomycetes</taxon>
        <taxon>Dothideomycetes incertae sedis</taxon>
        <taxon>Botryosphaeriales</taxon>
        <taxon>Botryosphaeriaceae</taxon>
        <taxon>Diplodia</taxon>
    </lineage>
</organism>